<feature type="domain" description="ABC transmembrane type-1" evidence="8">
    <location>
        <begin position="168"/>
        <end position="357"/>
    </location>
</feature>
<keyword evidence="3" id="KW-1003">Cell membrane</keyword>
<keyword evidence="5 7" id="KW-1133">Transmembrane helix</keyword>
<dbReference type="AlphaFoldDB" id="A0A1X7PGN5"/>
<proteinExistence type="inferred from homology"/>
<dbReference type="InterPro" id="IPR000515">
    <property type="entry name" value="MetI-like"/>
</dbReference>
<dbReference type="GO" id="GO:0005886">
    <property type="term" value="C:plasma membrane"/>
    <property type="evidence" value="ECO:0007669"/>
    <property type="project" value="UniProtKB-SubCell"/>
</dbReference>
<keyword evidence="2 7" id="KW-0813">Transport</keyword>
<name>A0A1X7PGN5_9HYPH</name>
<feature type="transmembrane region" description="Helical" evidence="7">
    <location>
        <begin position="116"/>
        <end position="136"/>
    </location>
</feature>
<evidence type="ECO:0000313" key="9">
    <source>
        <dbReference type="EMBL" id="SMH50456.1"/>
    </source>
</evidence>
<evidence type="ECO:0000256" key="7">
    <source>
        <dbReference type="RuleBase" id="RU363032"/>
    </source>
</evidence>
<evidence type="ECO:0000256" key="1">
    <source>
        <dbReference type="ARBA" id="ARBA00004651"/>
    </source>
</evidence>
<evidence type="ECO:0000256" key="3">
    <source>
        <dbReference type="ARBA" id="ARBA00022475"/>
    </source>
</evidence>
<feature type="transmembrane region" description="Helical" evidence="7">
    <location>
        <begin position="335"/>
        <end position="356"/>
    </location>
</feature>
<dbReference type="RefSeq" id="WP_432417009.1">
    <property type="nucleotide sequence ID" value="NZ_FXBL01000004.1"/>
</dbReference>
<protein>
    <submittedName>
        <fullName evidence="9">NitT/TauT family transport system permease protein</fullName>
    </submittedName>
</protein>
<evidence type="ECO:0000256" key="6">
    <source>
        <dbReference type="ARBA" id="ARBA00023136"/>
    </source>
</evidence>
<dbReference type="Pfam" id="PF00528">
    <property type="entry name" value="BPD_transp_1"/>
    <property type="match status" value="1"/>
</dbReference>
<reference evidence="9 10" key="1">
    <citation type="submission" date="2017-04" db="EMBL/GenBank/DDBJ databases">
        <authorList>
            <person name="Afonso C.L."/>
            <person name="Miller P.J."/>
            <person name="Scott M.A."/>
            <person name="Spackman E."/>
            <person name="Goraichik I."/>
            <person name="Dimitrov K.M."/>
            <person name="Suarez D.L."/>
            <person name="Swayne D.E."/>
        </authorList>
    </citation>
    <scope>NUCLEOTIDE SEQUENCE [LARGE SCALE GENOMIC DNA]</scope>
    <source>
        <strain evidence="9 10">B5P</strain>
    </source>
</reference>
<dbReference type="EMBL" id="FXBL01000004">
    <property type="protein sequence ID" value="SMH50456.1"/>
    <property type="molecule type" value="Genomic_DNA"/>
</dbReference>
<feature type="transmembrane region" description="Helical" evidence="7">
    <location>
        <begin position="214"/>
        <end position="232"/>
    </location>
</feature>
<evidence type="ECO:0000259" key="8">
    <source>
        <dbReference type="PROSITE" id="PS50928"/>
    </source>
</evidence>
<accession>A0A1X7PGN5</accession>
<dbReference type="GO" id="GO:0055085">
    <property type="term" value="P:transmembrane transport"/>
    <property type="evidence" value="ECO:0007669"/>
    <property type="project" value="InterPro"/>
</dbReference>
<dbReference type="PROSITE" id="PS50928">
    <property type="entry name" value="ABC_TM1"/>
    <property type="match status" value="1"/>
</dbReference>
<feature type="transmembrane region" description="Helical" evidence="7">
    <location>
        <begin position="180"/>
        <end position="202"/>
    </location>
</feature>
<dbReference type="PANTHER" id="PTHR30151:SF41">
    <property type="entry name" value="ABC TRANSPORTER PERMEASE PROTEIN"/>
    <property type="match status" value="1"/>
</dbReference>
<comment type="subcellular location">
    <subcellularLocation>
        <location evidence="1 7">Cell membrane</location>
        <topology evidence="1 7">Multi-pass membrane protein</topology>
    </subcellularLocation>
</comment>
<sequence length="370" mass="39496">MMARLPWQSWLALVATVLAALLLPIAVSEPGYGAVTTTAIFALLLAGVFVPALRLGAAGEAVILFLGAHGAAWLLLSGIAGHEGEATRAFFLLIAAAWLLAWRLATVLSGIRTRELGWALKLIIPAIFGAWLLIIWEAVTRGAGIPFILLPPPSAIGARFASSLPILFADVRQTIFKSVLIGYAIGCGAGFAVAILADRFLFLRRGLMPIGNMVSALPIIGVAPIMVMWFGFDWHSKAAVVVIMTFFPMLVNTVAGLAAAGHMERDLMRTYAADYWQTLLKLRLPAAAPFIFNALKINSTLALIGAIVAEFFGTPVVGMGFRISTEVGRMNVDMVWAEIAVAALAGSIFYGLLALIERAVTFWHPSVRGG</sequence>
<gene>
    <name evidence="9" type="ORF">SAMN02982922_4163</name>
</gene>
<dbReference type="Proteomes" id="UP000193083">
    <property type="component" value="Unassembled WGS sequence"/>
</dbReference>
<keyword evidence="10" id="KW-1185">Reference proteome</keyword>
<evidence type="ECO:0000313" key="10">
    <source>
        <dbReference type="Proteomes" id="UP000193083"/>
    </source>
</evidence>
<evidence type="ECO:0000256" key="2">
    <source>
        <dbReference type="ARBA" id="ARBA00022448"/>
    </source>
</evidence>
<keyword evidence="4 7" id="KW-0812">Transmembrane</keyword>
<feature type="transmembrane region" description="Helical" evidence="7">
    <location>
        <begin position="38"/>
        <end position="55"/>
    </location>
</feature>
<dbReference type="SUPFAM" id="SSF161098">
    <property type="entry name" value="MetI-like"/>
    <property type="match status" value="1"/>
</dbReference>
<organism evidence="9 10">
    <name type="scientific">Mesorhizobium australicum</name>
    <dbReference type="NCBI Taxonomy" id="536018"/>
    <lineage>
        <taxon>Bacteria</taxon>
        <taxon>Pseudomonadati</taxon>
        <taxon>Pseudomonadota</taxon>
        <taxon>Alphaproteobacteria</taxon>
        <taxon>Hyphomicrobiales</taxon>
        <taxon>Phyllobacteriaceae</taxon>
        <taxon>Mesorhizobium</taxon>
    </lineage>
</organism>
<comment type="similarity">
    <text evidence="7">Belongs to the binding-protein-dependent transport system permease family.</text>
</comment>
<keyword evidence="6 7" id="KW-0472">Membrane</keyword>
<feature type="transmembrane region" description="Helical" evidence="7">
    <location>
        <begin position="301"/>
        <end position="323"/>
    </location>
</feature>
<dbReference type="PANTHER" id="PTHR30151">
    <property type="entry name" value="ALKANE SULFONATE ABC TRANSPORTER-RELATED, MEMBRANE SUBUNIT"/>
    <property type="match status" value="1"/>
</dbReference>
<evidence type="ECO:0000256" key="4">
    <source>
        <dbReference type="ARBA" id="ARBA00022692"/>
    </source>
</evidence>
<evidence type="ECO:0000256" key="5">
    <source>
        <dbReference type="ARBA" id="ARBA00022989"/>
    </source>
</evidence>
<feature type="transmembrane region" description="Helical" evidence="7">
    <location>
        <begin position="86"/>
        <end position="104"/>
    </location>
</feature>
<dbReference type="InterPro" id="IPR035906">
    <property type="entry name" value="MetI-like_sf"/>
</dbReference>
<feature type="transmembrane region" description="Helical" evidence="7">
    <location>
        <begin position="238"/>
        <end position="260"/>
    </location>
</feature>
<dbReference type="Gene3D" id="1.10.3720.10">
    <property type="entry name" value="MetI-like"/>
    <property type="match status" value="1"/>
</dbReference>
<feature type="transmembrane region" description="Helical" evidence="7">
    <location>
        <begin position="62"/>
        <end position="80"/>
    </location>
</feature>